<proteinExistence type="predicted"/>
<dbReference type="InterPro" id="IPR023577">
    <property type="entry name" value="CYTH_domain"/>
</dbReference>
<organism evidence="2">
    <name type="scientific">hydrothermal vent metagenome</name>
    <dbReference type="NCBI Taxonomy" id="652676"/>
    <lineage>
        <taxon>unclassified sequences</taxon>
        <taxon>metagenomes</taxon>
        <taxon>ecological metagenomes</taxon>
    </lineage>
</organism>
<name>A0A3B0U5I3_9ZZZZ</name>
<dbReference type="PANTHER" id="PTHR40114">
    <property type="entry name" value="SLR0698 PROTEIN"/>
    <property type="match status" value="1"/>
</dbReference>
<dbReference type="InterPro" id="IPR012042">
    <property type="entry name" value="NeuTTM/CthTTM-like"/>
</dbReference>
<dbReference type="InterPro" id="IPR033469">
    <property type="entry name" value="CYTH-like_dom_sf"/>
</dbReference>
<evidence type="ECO:0000313" key="2">
    <source>
        <dbReference type="EMBL" id="VAW24290.1"/>
    </source>
</evidence>
<dbReference type="SUPFAM" id="SSF55154">
    <property type="entry name" value="CYTH-like phosphatases"/>
    <property type="match status" value="1"/>
</dbReference>
<dbReference type="AlphaFoldDB" id="A0A3B0U5I3"/>
<dbReference type="PIRSF" id="PIRSF016487">
    <property type="entry name" value="CYTH_UCP016487"/>
    <property type="match status" value="1"/>
</dbReference>
<dbReference type="Pfam" id="PF01928">
    <property type="entry name" value="CYTH"/>
    <property type="match status" value="1"/>
</dbReference>
<dbReference type="EMBL" id="UOEP01000209">
    <property type="protein sequence ID" value="VAW24290.1"/>
    <property type="molecule type" value="Genomic_DNA"/>
</dbReference>
<protein>
    <recommendedName>
        <fullName evidence="1">CYTH domain-containing protein</fullName>
    </recommendedName>
</protein>
<dbReference type="Gene3D" id="2.40.320.10">
    <property type="entry name" value="Hypothetical Protein Pfu-838710-001"/>
    <property type="match status" value="1"/>
</dbReference>
<reference evidence="2" key="1">
    <citation type="submission" date="2018-06" db="EMBL/GenBank/DDBJ databases">
        <authorList>
            <person name="Zhirakovskaya E."/>
        </authorList>
    </citation>
    <scope>NUCLEOTIDE SEQUENCE</scope>
</reference>
<dbReference type="CDD" id="cd07891">
    <property type="entry name" value="CYTH-like_CthTTM-like_1"/>
    <property type="match status" value="1"/>
</dbReference>
<dbReference type="SMART" id="SM01118">
    <property type="entry name" value="CYTH"/>
    <property type="match status" value="1"/>
</dbReference>
<evidence type="ECO:0000259" key="1">
    <source>
        <dbReference type="PROSITE" id="PS51707"/>
    </source>
</evidence>
<sequence>MAKEIERKFIIDKNIWQPTGKTLPIRQGYLSTDPERTIRVRIAGEDAFLTIKSKGTGISRDEYEYKIPYSDAGNLLQLVAYPPIVKTRYKIVFEGKLWDVDVFSGENEGLILAEVELDSEDEVITLPKWVKYEVTNDARFFNSYLTAHPYKRWEENS</sequence>
<gene>
    <name evidence="2" type="ORF">MNBD_BACTEROID01-2947</name>
</gene>
<feature type="domain" description="CYTH" evidence="1">
    <location>
        <begin position="2"/>
        <end position="147"/>
    </location>
</feature>
<dbReference type="PANTHER" id="PTHR40114:SF1">
    <property type="entry name" value="SLR0698 PROTEIN"/>
    <property type="match status" value="1"/>
</dbReference>
<accession>A0A3B0U5I3</accession>
<dbReference type="PROSITE" id="PS51707">
    <property type="entry name" value="CYTH"/>
    <property type="match status" value="1"/>
</dbReference>